<keyword evidence="1" id="KW-1133">Transmembrane helix</keyword>
<gene>
    <name evidence="2" type="ORF">XENORESO_001311</name>
</gene>
<feature type="transmembrane region" description="Helical" evidence="1">
    <location>
        <begin position="7"/>
        <end position="31"/>
    </location>
</feature>
<dbReference type="EMBL" id="JAHRIM010031250">
    <property type="protein sequence ID" value="MEQ2265041.1"/>
    <property type="molecule type" value="Genomic_DNA"/>
</dbReference>
<keyword evidence="1" id="KW-0812">Transmembrane</keyword>
<sequence>MARSLSLNWLIFLISISYSFKLAVALVSGFVRYPFGPESLHSSSKFSLSSSWMAQSFSLNWLILLISISYSFNLAVALVLGLVRYPFSPDSLETIFTIGSYFSDGLYSEISFPSPHSSMNPVHHRNHQPISSFLWTALGHGTTTSLYPYFISEQ</sequence>
<evidence type="ECO:0000313" key="3">
    <source>
        <dbReference type="Proteomes" id="UP001444071"/>
    </source>
</evidence>
<accession>A0ABV0W8N4</accession>
<dbReference type="Proteomes" id="UP001444071">
    <property type="component" value="Unassembled WGS sequence"/>
</dbReference>
<comment type="caution">
    <text evidence="2">The sequence shown here is derived from an EMBL/GenBank/DDBJ whole genome shotgun (WGS) entry which is preliminary data.</text>
</comment>
<name>A0ABV0W8N4_9TELE</name>
<reference evidence="2 3" key="1">
    <citation type="submission" date="2021-06" db="EMBL/GenBank/DDBJ databases">
        <authorList>
            <person name="Palmer J.M."/>
        </authorList>
    </citation>
    <scope>NUCLEOTIDE SEQUENCE [LARGE SCALE GENOMIC DNA]</scope>
    <source>
        <strain evidence="2 3">XR_2019</strain>
        <tissue evidence="2">Muscle</tissue>
    </source>
</reference>
<evidence type="ECO:0000256" key="1">
    <source>
        <dbReference type="SAM" id="Phobius"/>
    </source>
</evidence>
<keyword evidence="3" id="KW-1185">Reference proteome</keyword>
<organism evidence="2 3">
    <name type="scientific">Xenotaenia resolanae</name>
    <dbReference type="NCBI Taxonomy" id="208358"/>
    <lineage>
        <taxon>Eukaryota</taxon>
        <taxon>Metazoa</taxon>
        <taxon>Chordata</taxon>
        <taxon>Craniata</taxon>
        <taxon>Vertebrata</taxon>
        <taxon>Euteleostomi</taxon>
        <taxon>Actinopterygii</taxon>
        <taxon>Neopterygii</taxon>
        <taxon>Teleostei</taxon>
        <taxon>Neoteleostei</taxon>
        <taxon>Acanthomorphata</taxon>
        <taxon>Ovalentaria</taxon>
        <taxon>Atherinomorphae</taxon>
        <taxon>Cyprinodontiformes</taxon>
        <taxon>Goodeidae</taxon>
        <taxon>Xenotaenia</taxon>
    </lineage>
</organism>
<protein>
    <submittedName>
        <fullName evidence="2">Uncharacterized protein</fullName>
    </submittedName>
</protein>
<evidence type="ECO:0000313" key="2">
    <source>
        <dbReference type="EMBL" id="MEQ2265041.1"/>
    </source>
</evidence>
<proteinExistence type="predicted"/>
<feature type="transmembrane region" description="Helical" evidence="1">
    <location>
        <begin position="61"/>
        <end position="83"/>
    </location>
</feature>
<keyword evidence="1" id="KW-0472">Membrane</keyword>